<sequence>MESPLDAVLRKSDMLIKIRKTTFKESANEKGIFIHTCTISFVNQRRFYC</sequence>
<dbReference type="EMBL" id="FN667742">
    <property type="protein sequence ID" value="CBJ90165.1"/>
    <property type="molecule type" value="Genomic_DNA"/>
</dbReference>
<name>D3VEQ3_XENNA</name>
<protein>
    <submittedName>
        <fullName evidence="1">Uncharacterized protein</fullName>
    </submittedName>
</protein>
<dbReference type="HOGENOM" id="CLU_3142363_0_0_6"/>
<dbReference type="KEGG" id="xne:XNC1_2105"/>
<proteinExistence type="predicted"/>
<dbReference type="Proteomes" id="UP000008075">
    <property type="component" value="Chromosome"/>
</dbReference>
<keyword evidence="2" id="KW-1185">Reference proteome</keyword>
<gene>
    <name evidence="1" type="ordered locus">XNC1_2105</name>
</gene>
<evidence type="ECO:0000313" key="2">
    <source>
        <dbReference type="Proteomes" id="UP000008075"/>
    </source>
</evidence>
<accession>D3VEQ3</accession>
<reference evidence="1 2" key="1">
    <citation type="journal article" date="2011" name="PLoS ONE">
        <title>The entomopathogenic bacterial endosymbionts xenorhabdus and photorhabdus: convergent lifestyles from divergent genomes.</title>
        <authorList>
            <person name="Chaston J.M."/>
            <person name="Suen G."/>
            <person name="Tucker S.L."/>
            <person name="Andersen A.W."/>
            <person name="Bhasin A."/>
            <person name="Bode E."/>
            <person name="Bode H.B."/>
            <person name="Brachmann A.O."/>
            <person name="Cowles C.E."/>
            <person name="Cowles K.N."/>
            <person name="Darby C."/>
            <person name="de Leon L."/>
            <person name="Drace K."/>
            <person name="Du Z."/>
            <person name="Givaudan A."/>
            <person name="Herbert Tran E.E."/>
            <person name="Jewell K.A."/>
            <person name="Knack J.J."/>
            <person name="Krasomil-Osterfeld K.C."/>
            <person name="Kukor R."/>
            <person name="Lanois A."/>
            <person name="Latreille P."/>
            <person name="Leimgruber N.K."/>
            <person name="Lipke C.M."/>
            <person name="Liu R."/>
            <person name="Lu X."/>
            <person name="Martens E.C."/>
            <person name="Marri P.R."/>
            <person name="Medigue C."/>
            <person name="Menard M.L."/>
            <person name="Miller N.M."/>
            <person name="Morales-Soto N."/>
            <person name="Norton S."/>
            <person name="Ogier J.C."/>
            <person name="Orchard S.S."/>
            <person name="Park D."/>
            <person name="Park Y."/>
            <person name="Qurollo B.A."/>
            <person name="Sugar D.R."/>
            <person name="Richards G.R."/>
            <person name="Rouy Z."/>
            <person name="Slominski B."/>
            <person name="Slominski K."/>
            <person name="Snyder H."/>
            <person name="Tjaden B.C."/>
            <person name="van der Hoeven R."/>
            <person name="Welch R.D."/>
            <person name="Wheeler C."/>
            <person name="Xiang B."/>
            <person name="Barbazuk B."/>
            <person name="Gaudriault S."/>
            <person name="Goodner B."/>
            <person name="Slater S.C."/>
            <person name="Forst S."/>
            <person name="Goldman B.S."/>
            <person name="Goodrich-Blair H."/>
        </authorList>
    </citation>
    <scope>NUCLEOTIDE SEQUENCE [LARGE SCALE GENOMIC DNA]</scope>
    <source>
        <strain evidence="2">ATCC 19061 / DSM 3370 / CCUG 14189 / LMG 1036 / NCIMB 9965 / AN6</strain>
    </source>
</reference>
<dbReference type="AlphaFoldDB" id="D3VEQ3"/>
<organism evidence="1 2">
    <name type="scientific">Xenorhabdus nematophila (strain ATCC 19061 / DSM 3370 / CCUG 14189 / LMG 1036 / NCIMB 9965 / AN6)</name>
    <dbReference type="NCBI Taxonomy" id="406817"/>
    <lineage>
        <taxon>Bacteria</taxon>
        <taxon>Pseudomonadati</taxon>
        <taxon>Pseudomonadota</taxon>
        <taxon>Gammaproteobacteria</taxon>
        <taxon>Enterobacterales</taxon>
        <taxon>Morganellaceae</taxon>
        <taxon>Xenorhabdus</taxon>
    </lineage>
</organism>
<evidence type="ECO:0000313" key="1">
    <source>
        <dbReference type="EMBL" id="CBJ90165.1"/>
    </source>
</evidence>